<evidence type="ECO:0000256" key="1">
    <source>
        <dbReference type="ARBA" id="ARBA00006484"/>
    </source>
</evidence>
<reference evidence="3 4" key="1">
    <citation type="submission" date="2018-09" db="EMBL/GenBank/DDBJ databases">
        <title>Whole genome based analysis of evolution and adaptive divergence in Indian and Brazilian strains of Azospirillum brasilense.</title>
        <authorList>
            <person name="Singh C."/>
            <person name="Tripathi A.K."/>
        </authorList>
    </citation>
    <scope>NUCLEOTIDE SEQUENCE [LARGE SCALE GENOMIC DNA]</scope>
    <source>
        <strain evidence="3 4">MTCC4038</strain>
        <plasmid evidence="3 4">p3</plasmid>
    </source>
</reference>
<dbReference type="SUPFAM" id="SSF51735">
    <property type="entry name" value="NAD(P)-binding Rossmann-fold domains"/>
    <property type="match status" value="1"/>
</dbReference>
<accession>A0A4D8R675</accession>
<comment type="similarity">
    <text evidence="1">Belongs to the short-chain dehydrogenases/reductases (SDR) family.</text>
</comment>
<dbReference type="InterPro" id="IPR020904">
    <property type="entry name" value="Sc_DH/Rdtase_CS"/>
</dbReference>
<geneLocation type="plasmid" evidence="3 4">
    <name>p3</name>
</geneLocation>
<dbReference type="InterPro" id="IPR011294">
    <property type="entry name" value="3-OHbutyrate_DH"/>
</dbReference>
<dbReference type="EMBL" id="CP032342">
    <property type="protein sequence ID" value="QCO12792.1"/>
    <property type="molecule type" value="Genomic_DNA"/>
</dbReference>
<dbReference type="Gene3D" id="3.40.50.720">
    <property type="entry name" value="NAD(P)-binding Rossmann-like Domain"/>
    <property type="match status" value="1"/>
</dbReference>
<dbReference type="PRINTS" id="PR00081">
    <property type="entry name" value="GDHRDH"/>
</dbReference>
<dbReference type="Proteomes" id="UP000298774">
    <property type="component" value="Plasmid p3"/>
</dbReference>
<evidence type="ECO:0000313" key="4">
    <source>
        <dbReference type="Proteomes" id="UP000298774"/>
    </source>
</evidence>
<evidence type="ECO:0000313" key="5">
    <source>
        <dbReference type="Proteomes" id="UP001277471"/>
    </source>
</evidence>
<keyword evidence="3" id="KW-0560">Oxidoreductase</keyword>
<dbReference type="EC" id="1.1.1.30" evidence="3"/>
<dbReference type="GO" id="GO:0032787">
    <property type="term" value="P:monocarboxylic acid metabolic process"/>
    <property type="evidence" value="ECO:0007669"/>
    <property type="project" value="UniProtKB-ARBA"/>
</dbReference>
<evidence type="ECO:0000313" key="2">
    <source>
        <dbReference type="EMBL" id="MDX5949792.1"/>
    </source>
</evidence>
<dbReference type="GeneID" id="56447808"/>
<sequence length="264" mass="27653">MRNRNAAPRNAVVTGSTTGIGLATARELARQGCHVMLNGFGDRAEIDRLCADIAAQSGTTIVYSGADLSRPEEARAMMAEAAAALGPIDILVNNAGVQHVAAVHEFPDDKWDLLLAVNLSAAFHTIKAALPAMRERRWGRIVNTASVLGMVGAPHKPAYVATKHGIIGLTKSVAIEVAEHGITCNAVCPGTVLTPIIEKQIAQQAQVTGLPEERVLQAVFLDRMPTGRLIPPEEVAAAIAFLCSDAAASITGTAIPVDGGYTTH</sequence>
<dbReference type="InterPro" id="IPR002347">
    <property type="entry name" value="SDR_fam"/>
</dbReference>
<keyword evidence="3" id="KW-0614">Plasmid</keyword>
<dbReference type="NCBIfam" id="NF009093">
    <property type="entry name" value="PRK12429.1"/>
    <property type="match status" value="1"/>
</dbReference>
<dbReference type="Pfam" id="PF13561">
    <property type="entry name" value="adh_short_C2"/>
    <property type="match status" value="1"/>
</dbReference>
<dbReference type="PROSITE" id="PS00061">
    <property type="entry name" value="ADH_SHORT"/>
    <property type="match status" value="1"/>
</dbReference>
<gene>
    <name evidence="3" type="ORF">D3868_27670</name>
    <name evidence="2" type="ORF">SIM66_01020</name>
</gene>
<dbReference type="FunFam" id="3.40.50.720:FF:000084">
    <property type="entry name" value="Short-chain dehydrogenase reductase"/>
    <property type="match status" value="1"/>
</dbReference>
<dbReference type="PANTHER" id="PTHR42879:SF2">
    <property type="entry name" value="3-OXOACYL-[ACYL-CARRIER-PROTEIN] REDUCTASE FABG"/>
    <property type="match status" value="1"/>
</dbReference>
<dbReference type="EMBL" id="JAWXYC010000001">
    <property type="protein sequence ID" value="MDX5949792.1"/>
    <property type="molecule type" value="Genomic_DNA"/>
</dbReference>
<dbReference type="AlphaFoldDB" id="A0A4D8R675"/>
<dbReference type="RefSeq" id="WP_079285172.1">
    <property type="nucleotide sequence ID" value="NZ_CP032342.1"/>
</dbReference>
<dbReference type="PANTHER" id="PTHR42879">
    <property type="entry name" value="3-OXOACYL-(ACYL-CARRIER-PROTEIN) REDUCTASE"/>
    <property type="match status" value="1"/>
</dbReference>
<dbReference type="InterPro" id="IPR036291">
    <property type="entry name" value="NAD(P)-bd_dom_sf"/>
</dbReference>
<protein>
    <submittedName>
        <fullName evidence="3">3-hydroxybutyrate dehydrogenase</fullName>
        <ecNumber evidence="3">1.1.1.30</ecNumber>
    </submittedName>
</protein>
<keyword evidence="5" id="KW-1185">Reference proteome</keyword>
<evidence type="ECO:0000313" key="3">
    <source>
        <dbReference type="EMBL" id="QCO12792.1"/>
    </source>
</evidence>
<dbReference type="NCBIfam" id="TIGR01963">
    <property type="entry name" value="PHB_DH"/>
    <property type="match status" value="1"/>
</dbReference>
<dbReference type="PRINTS" id="PR00080">
    <property type="entry name" value="SDRFAMILY"/>
</dbReference>
<organism evidence="3 4">
    <name type="scientific">Azospirillum brasilense</name>
    <dbReference type="NCBI Taxonomy" id="192"/>
    <lineage>
        <taxon>Bacteria</taxon>
        <taxon>Pseudomonadati</taxon>
        <taxon>Pseudomonadota</taxon>
        <taxon>Alphaproteobacteria</taxon>
        <taxon>Rhodospirillales</taxon>
        <taxon>Azospirillaceae</taxon>
        <taxon>Azospirillum</taxon>
    </lineage>
</organism>
<reference evidence="2 5" key="2">
    <citation type="submission" date="2023-11" db="EMBL/GenBank/DDBJ databases">
        <title>MicrobeMod: A computational toolkit for identifying prokaryotic methylation and restriction-modification with nanopore sequencing.</title>
        <authorList>
            <person name="Crits-Christoph A."/>
            <person name="Kang S.C."/>
            <person name="Lee H."/>
            <person name="Ostrov N."/>
        </authorList>
    </citation>
    <scope>NUCLEOTIDE SEQUENCE [LARGE SCALE GENOMIC DNA]</scope>
    <source>
        <strain evidence="2 5">ATCC 29145</strain>
    </source>
</reference>
<dbReference type="Proteomes" id="UP001277471">
    <property type="component" value="Unassembled WGS sequence"/>
</dbReference>
<dbReference type="GO" id="GO:0003858">
    <property type="term" value="F:3-hydroxybutyrate dehydrogenase activity"/>
    <property type="evidence" value="ECO:0007669"/>
    <property type="project" value="UniProtKB-EC"/>
</dbReference>
<name>A0A4D8R675_AZOBR</name>
<proteinExistence type="inferred from homology"/>
<dbReference type="InterPro" id="IPR050259">
    <property type="entry name" value="SDR"/>
</dbReference>